<dbReference type="RefSeq" id="WP_006566765.1">
    <property type="nucleotide sequence ID" value="NZ_CACRSQ010000003.1"/>
</dbReference>
<feature type="domain" description="Fibronectin type-III" evidence="6">
    <location>
        <begin position="414"/>
        <end position="508"/>
    </location>
</feature>
<dbReference type="EC" id="3.4.21.-" evidence="7"/>
<organism evidence="7">
    <name type="scientific">Anaerostipes caccae</name>
    <dbReference type="NCBI Taxonomy" id="105841"/>
    <lineage>
        <taxon>Bacteria</taxon>
        <taxon>Bacillati</taxon>
        <taxon>Bacillota</taxon>
        <taxon>Clostridia</taxon>
        <taxon>Lachnospirales</taxon>
        <taxon>Lachnospiraceae</taxon>
        <taxon>Anaerostipes</taxon>
    </lineage>
</organism>
<name>A0A6N2SYE3_9FIRM</name>
<dbReference type="PANTHER" id="PTHR43806:SF11">
    <property type="entry name" value="CEREVISIN-RELATED"/>
    <property type="match status" value="1"/>
</dbReference>
<proteinExistence type="inferred from homology"/>
<dbReference type="SUPFAM" id="SSF49373">
    <property type="entry name" value="Invasin/intimin cell-adhesion fragments"/>
    <property type="match status" value="1"/>
</dbReference>
<dbReference type="GO" id="GO:0004252">
    <property type="term" value="F:serine-type endopeptidase activity"/>
    <property type="evidence" value="ECO:0007669"/>
    <property type="project" value="UniProtKB-UniRule"/>
</dbReference>
<comment type="similarity">
    <text evidence="1 5">Belongs to the peptidase S8 family.</text>
</comment>
<keyword evidence="3 5" id="KW-0378">Hydrolase</keyword>
<dbReference type="PROSITE" id="PS51892">
    <property type="entry name" value="SUBTILASE"/>
    <property type="match status" value="1"/>
</dbReference>
<feature type="active site" description="Charge relay system" evidence="5">
    <location>
        <position position="120"/>
    </location>
</feature>
<protein>
    <submittedName>
        <fullName evidence="7">Intracellular serine protease</fullName>
        <ecNumber evidence="7">3.4.21.-</ecNumber>
    </submittedName>
</protein>
<sequence length="508" mass="55530">MRKNGHFLILAAMILMIGTSLHNPGNFYQRTNRSDCFTNDTEISSARYKSNKHKYHSIFQMGLAGPGLTAWNYATGKGVNVAVMDGGFDVNDKELKGNIKGCYNAVTKRGGKGQITKYSHGTSVAKILGAAGNNRYASAGVAYNVNLYLIQVDANGSQSSYSKSVMEGIRYAADKKCRVISMSLSDTIYDAKMEAAINEAYSKSKNSILFAASAGNKGKEEYRYPSSYRNVLSVSALNYSSKTRKYTDASSTYNNRVDISAPGGTTSAATPYAAGVAALIFQANPSLTAKECADIITSTAMDAGNKGYDKHYGYGIIQPLTAVQKAKYGRSYIPRKISGTSSYKKSYGTKPFTLNAEIAGSGSLSYKSGNDKVASVNGSGKVTIRGTGRAVIRVSVPKSGIYSSASKNITINVSPKRPSLSIKNIKKKKLSLSWKKDKRASGYEIYIAPNSKFKKYKKYMIKKNQIKKTVSRLKKNKKYWVRMRSYKTAGGRKIYSSYSKVKTIKIRK</sequence>
<dbReference type="Gene3D" id="2.60.40.10">
    <property type="entry name" value="Immunoglobulins"/>
    <property type="match status" value="1"/>
</dbReference>
<evidence type="ECO:0000256" key="3">
    <source>
        <dbReference type="ARBA" id="ARBA00022801"/>
    </source>
</evidence>
<dbReference type="InterPro" id="IPR050131">
    <property type="entry name" value="Peptidase_S8_subtilisin-like"/>
</dbReference>
<dbReference type="PRINTS" id="PR00723">
    <property type="entry name" value="SUBTILISIN"/>
</dbReference>
<feature type="active site" description="Charge relay system" evidence="5">
    <location>
        <position position="85"/>
    </location>
</feature>
<feature type="active site" description="Charge relay system" evidence="5">
    <location>
        <position position="267"/>
    </location>
</feature>
<dbReference type="Gene3D" id="3.40.50.200">
    <property type="entry name" value="Peptidase S8/S53 domain"/>
    <property type="match status" value="1"/>
</dbReference>
<evidence type="ECO:0000256" key="2">
    <source>
        <dbReference type="ARBA" id="ARBA00022670"/>
    </source>
</evidence>
<evidence type="ECO:0000256" key="1">
    <source>
        <dbReference type="ARBA" id="ARBA00011073"/>
    </source>
</evidence>
<dbReference type="AlphaFoldDB" id="A0A6N2SYE3"/>
<dbReference type="SUPFAM" id="SSF52743">
    <property type="entry name" value="Subtilisin-like"/>
    <property type="match status" value="1"/>
</dbReference>
<dbReference type="Gene3D" id="2.60.40.1080">
    <property type="match status" value="1"/>
</dbReference>
<dbReference type="GO" id="GO:0006508">
    <property type="term" value="P:proteolysis"/>
    <property type="evidence" value="ECO:0007669"/>
    <property type="project" value="UniProtKB-KW"/>
</dbReference>
<dbReference type="InterPro" id="IPR036116">
    <property type="entry name" value="FN3_sf"/>
</dbReference>
<evidence type="ECO:0000256" key="4">
    <source>
        <dbReference type="ARBA" id="ARBA00022825"/>
    </source>
</evidence>
<reference evidence="7" key="1">
    <citation type="submission" date="2019-11" db="EMBL/GenBank/DDBJ databases">
        <authorList>
            <person name="Feng L."/>
        </authorList>
    </citation>
    <scope>NUCLEOTIDE SEQUENCE</scope>
    <source>
        <strain evidence="7">AcaccaeLFYP115</strain>
    </source>
</reference>
<dbReference type="InterPro" id="IPR013783">
    <property type="entry name" value="Ig-like_fold"/>
</dbReference>
<keyword evidence="2 5" id="KW-0645">Protease</keyword>
<dbReference type="Pfam" id="PF00082">
    <property type="entry name" value="Peptidase_S8"/>
    <property type="match status" value="1"/>
</dbReference>
<gene>
    <name evidence="7" type="primary">isp_1</name>
    <name evidence="7" type="ORF">ACLFYP115_01138</name>
</gene>
<dbReference type="InterPro" id="IPR000209">
    <property type="entry name" value="Peptidase_S8/S53_dom"/>
</dbReference>
<accession>A0A6N2SYE3</accession>
<evidence type="ECO:0000259" key="6">
    <source>
        <dbReference type="PROSITE" id="PS50853"/>
    </source>
</evidence>
<dbReference type="PANTHER" id="PTHR43806">
    <property type="entry name" value="PEPTIDASE S8"/>
    <property type="match status" value="1"/>
</dbReference>
<dbReference type="SUPFAM" id="SSF49265">
    <property type="entry name" value="Fibronectin type III"/>
    <property type="match status" value="1"/>
</dbReference>
<dbReference type="InterPro" id="IPR003961">
    <property type="entry name" value="FN3_dom"/>
</dbReference>
<evidence type="ECO:0000313" key="7">
    <source>
        <dbReference type="EMBL" id="VYS97241.1"/>
    </source>
</evidence>
<evidence type="ECO:0000256" key="5">
    <source>
        <dbReference type="PROSITE-ProRule" id="PRU01240"/>
    </source>
</evidence>
<dbReference type="EMBL" id="CACRSQ010000003">
    <property type="protein sequence ID" value="VYS97241.1"/>
    <property type="molecule type" value="Genomic_DNA"/>
</dbReference>
<dbReference type="InterPro" id="IPR036852">
    <property type="entry name" value="Peptidase_S8/S53_dom_sf"/>
</dbReference>
<keyword evidence="4 5" id="KW-0720">Serine protease</keyword>
<dbReference type="InterPro" id="IPR008964">
    <property type="entry name" value="Invasin/intimin_cell_adhesion"/>
</dbReference>
<dbReference type="InterPro" id="IPR015500">
    <property type="entry name" value="Peptidase_S8_subtilisin-rel"/>
</dbReference>
<dbReference type="PROSITE" id="PS50853">
    <property type="entry name" value="FN3"/>
    <property type="match status" value="1"/>
</dbReference>